<dbReference type="InterPro" id="IPR020889">
    <property type="entry name" value="LipoPS_assembly_LptD"/>
</dbReference>
<comment type="function">
    <text evidence="1">Together with LptE, is involved in the assembly of lipopolysaccharide (LPS) at the surface of the outer membrane.</text>
</comment>
<dbReference type="InterPro" id="IPR007543">
    <property type="entry name" value="LptD_C"/>
</dbReference>
<sequence>MPNTPVLADFCAPTARRRLRRTAQRVLALIAALTPLAAAAQSCRISAPEWATQGLSLPLVDASAVDDDRIHLEADRLSGQTGETLVADGRARLQRGLLSLQAEHMEYRQREDRVQATGQVLLARGDDRYQGSELSLNTEHQEGYFLEPRFYLGRTQAGGRAERVDFIGRNRLVVRGAAYSSCALVDGETAPWVLTTRRVRLDFDANEGLAEGAVLRFYGVPILAAPVLSFPVTEDRKSGWLPPLITTSSNAGFGLSVPYYWNIAPDLDATLTPTVLSKRGAGLESEFRYLRPHWRGEINGFWLPRDLTAGRDRWATRWTQQGDLPDDVHYEWHLLRVSDDNYWKDGLRGAESLTPRLLASTAQAQQRRLLQVAGLGEVEQHLYARLQQWQVLQDTDPSTQIAPPYQRTPQIGALWSNRGGPLQWSLQTEFNRFTNTDPTRIAGSRLHALGQVALPLGNEGWRLTPRASFNAAGYDVDRPLSDGRTRAGRVIPSVSVDSAWSLDRETRAFGRDLTQTLEPRLLYAYTPWRDQSALPDFDSAALDFNATTVFSENVFSGIDRVSDANQLTGGLTTRYLDRHSGAELARLGIAQRYRLSDQRITADGVSATSRFSDVLVQGSLMAIPHWTLDSSLQFNTDSDRVERTITSVRYSPGPLRTLYASHRRNRGVSEQLALGWQWPIDGLLAPVSRLVGNGTAKANGPARSSTSSCDGRLYGVGALDYSLKDRRISGAIVGFEYDAGCWIGRVVARRQSTSLQASSTQLMLQLELVGLSRLNAGSNPLAVLKDNIPGYQLLRDPRAAAATADHPTATGGDTDTP</sequence>
<comment type="caution">
    <text evidence="1">Lacks conserved residue(s) required for the propagation of feature annotation.</text>
</comment>
<dbReference type="Proteomes" id="UP000518288">
    <property type="component" value="Unassembled WGS sequence"/>
</dbReference>
<accession>A0A7Y9U6M9</accession>
<evidence type="ECO:0000259" key="3">
    <source>
        <dbReference type="Pfam" id="PF19838"/>
    </source>
</evidence>
<dbReference type="GO" id="GO:0043165">
    <property type="term" value="P:Gram-negative-bacterium-type cell outer membrane assembly"/>
    <property type="evidence" value="ECO:0007669"/>
    <property type="project" value="UniProtKB-UniRule"/>
</dbReference>
<dbReference type="GO" id="GO:1990351">
    <property type="term" value="C:transporter complex"/>
    <property type="evidence" value="ECO:0007669"/>
    <property type="project" value="TreeGrafter"/>
</dbReference>
<evidence type="ECO:0000259" key="2">
    <source>
        <dbReference type="Pfam" id="PF04453"/>
    </source>
</evidence>
<dbReference type="PANTHER" id="PTHR30189:SF1">
    <property type="entry name" value="LPS-ASSEMBLY PROTEIN LPTD"/>
    <property type="match status" value="1"/>
</dbReference>
<evidence type="ECO:0000313" key="5">
    <source>
        <dbReference type="Proteomes" id="UP000518288"/>
    </source>
</evidence>
<dbReference type="Pfam" id="PF19838">
    <property type="entry name" value="LptD_2"/>
    <property type="match status" value="1"/>
</dbReference>
<comment type="subcellular location">
    <subcellularLocation>
        <location evidence="1">Cell outer membrane</location>
    </subcellularLocation>
</comment>
<evidence type="ECO:0000313" key="4">
    <source>
        <dbReference type="EMBL" id="NYG32892.1"/>
    </source>
</evidence>
<keyword evidence="1" id="KW-0998">Cell outer membrane</keyword>
<dbReference type="RefSeq" id="WP_179633720.1">
    <property type="nucleotide sequence ID" value="NZ_JACCFH010000001.1"/>
</dbReference>
<dbReference type="InterPro" id="IPR050218">
    <property type="entry name" value="LptD"/>
</dbReference>
<dbReference type="InterPro" id="IPR045659">
    <property type="entry name" value="LptD_2"/>
</dbReference>
<dbReference type="HAMAP" id="MF_01411">
    <property type="entry name" value="LPS_assembly_LptD"/>
    <property type="match status" value="1"/>
</dbReference>
<comment type="similarity">
    <text evidence="1">Belongs to the LptD family.</text>
</comment>
<gene>
    <name evidence="1" type="primary">lptD</name>
    <name evidence="4" type="ORF">BDD16_001878</name>
</gene>
<dbReference type="GO" id="GO:0009279">
    <property type="term" value="C:cell outer membrane"/>
    <property type="evidence" value="ECO:0007669"/>
    <property type="project" value="UniProtKB-SubCell"/>
</dbReference>
<keyword evidence="5" id="KW-1185">Reference proteome</keyword>
<dbReference type="GO" id="GO:0015920">
    <property type="term" value="P:lipopolysaccharide transport"/>
    <property type="evidence" value="ECO:0007669"/>
    <property type="project" value="InterPro"/>
</dbReference>
<protein>
    <recommendedName>
        <fullName evidence="1">LPS-assembly protein LptD</fullName>
    </recommendedName>
</protein>
<name>A0A7Y9U6M9_9BURK</name>
<dbReference type="EMBL" id="JACCFH010000001">
    <property type="protein sequence ID" value="NYG32892.1"/>
    <property type="molecule type" value="Genomic_DNA"/>
</dbReference>
<feature type="domain" description="LPS-assembly protein LptD central" evidence="3">
    <location>
        <begin position="213"/>
        <end position="297"/>
    </location>
</feature>
<reference evidence="4 5" key="1">
    <citation type="submission" date="2020-07" db="EMBL/GenBank/DDBJ databases">
        <title>Genomic Encyclopedia of Archaeal and Bacterial Type Strains, Phase II (KMG-II): from individual species to whole genera.</title>
        <authorList>
            <person name="Goeker M."/>
        </authorList>
    </citation>
    <scope>NUCLEOTIDE SEQUENCE [LARGE SCALE GENOMIC DNA]</scope>
    <source>
        <strain evidence="4 5">DSM 21226</strain>
    </source>
</reference>
<dbReference type="PANTHER" id="PTHR30189">
    <property type="entry name" value="LPS-ASSEMBLY PROTEIN"/>
    <property type="match status" value="1"/>
</dbReference>
<comment type="caution">
    <text evidence="4">The sequence shown here is derived from an EMBL/GenBank/DDBJ whole genome shotgun (WGS) entry which is preliminary data.</text>
</comment>
<keyword evidence="1" id="KW-0472">Membrane</keyword>
<dbReference type="AlphaFoldDB" id="A0A7Y9U6M9"/>
<evidence type="ECO:0000256" key="1">
    <source>
        <dbReference type="HAMAP-Rule" id="MF_01411"/>
    </source>
</evidence>
<keyword evidence="1" id="KW-0732">Signal</keyword>
<organism evidence="4 5">
    <name type="scientific">Sphaerotilus montanus</name>
    <dbReference type="NCBI Taxonomy" id="522889"/>
    <lineage>
        <taxon>Bacteria</taxon>
        <taxon>Pseudomonadati</taxon>
        <taxon>Pseudomonadota</taxon>
        <taxon>Betaproteobacteria</taxon>
        <taxon>Burkholderiales</taxon>
        <taxon>Sphaerotilaceae</taxon>
        <taxon>Sphaerotilus</taxon>
    </lineage>
</organism>
<dbReference type="Pfam" id="PF04453">
    <property type="entry name" value="LptD"/>
    <property type="match status" value="1"/>
</dbReference>
<proteinExistence type="inferred from homology"/>
<feature type="domain" description="LptD C-terminal" evidence="2">
    <location>
        <begin position="311"/>
        <end position="666"/>
    </location>
</feature>
<comment type="subunit">
    <text evidence="1">Component of the lipopolysaccharide transport and assembly complex. Interacts with LptE and LptA.</text>
</comment>